<dbReference type="Pfam" id="PF16123">
    <property type="entry name" value="HAGH_C"/>
    <property type="match status" value="1"/>
</dbReference>
<evidence type="ECO:0000313" key="12">
    <source>
        <dbReference type="Proteomes" id="UP001230268"/>
    </source>
</evidence>
<dbReference type="PANTHER" id="PTHR11935">
    <property type="entry name" value="BETA LACTAMASE DOMAIN"/>
    <property type="match status" value="1"/>
</dbReference>
<evidence type="ECO:0000256" key="9">
    <source>
        <dbReference type="ARBA" id="ARBA00031044"/>
    </source>
</evidence>
<dbReference type="InterPro" id="IPR017782">
    <property type="entry name" value="Hydroxyacylglutathione_Hdrlase"/>
</dbReference>
<name>A0AAD8LH79_BABGI</name>
<keyword evidence="6" id="KW-0479">Metal-binding</keyword>
<dbReference type="PANTHER" id="PTHR11935:SF94">
    <property type="entry name" value="TENZING NORGAY, ISOFORM C"/>
    <property type="match status" value="1"/>
</dbReference>
<dbReference type="SMART" id="SM00849">
    <property type="entry name" value="Lactamase_B"/>
    <property type="match status" value="1"/>
</dbReference>
<dbReference type="HAMAP" id="MF_01374">
    <property type="entry name" value="Glyoxalase_2"/>
    <property type="match status" value="1"/>
</dbReference>
<dbReference type="AlphaFoldDB" id="A0AAD8LH79"/>
<evidence type="ECO:0000256" key="4">
    <source>
        <dbReference type="ARBA" id="ARBA00006759"/>
    </source>
</evidence>
<evidence type="ECO:0000256" key="8">
    <source>
        <dbReference type="ARBA" id="ARBA00022833"/>
    </source>
</evidence>
<comment type="similarity">
    <text evidence="4">Belongs to the metallo-beta-lactamase superfamily. Glyoxalase II family.</text>
</comment>
<dbReference type="CDD" id="cd07723">
    <property type="entry name" value="hydroxyacylglutathione_hydrolase_MBL-fold"/>
    <property type="match status" value="1"/>
</dbReference>
<dbReference type="Gene3D" id="3.60.15.10">
    <property type="entry name" value="Ribonuclease Z/Hydroxyacylglutathione hydrolase-like"/>
    <property type="match status" value="1"/>
</dbReference>
<proteinExistence type="inferred from homology"/>
<dbReference type="GO" id="GO:0019243">
    <property type="term" value="P:methylglyoxal catabolic process to D-lactate via S-lactoyl-glutathione"/>
    <property type="evidence" value="ECO:0007669"/>
    <property type="project" value="InterPro"/>
</dbReference>
<dbReference type="InterPro" id="IPR032282">
    <property type="entry name" value="HAGH_C"/>
</dbReference>
<comment type="pathway">
    <text evidence="3">Secondary metabolite metabolism; methylglyoxal degradation; (R)-lactate from methylglyoxal: step 2/2.</text>
</comment>
<evidence type="ECO:0000256" key="7">
    <source>
        <dbReference type="ARBA" id="ARBA00022801"/>
    </source>
</evidence>
<dbReference type="EMBL" id="JAVEPI010000004">
    <property type="protein sequence ID" value="KAK1442139.1"/>
    <property type="molecule type" value="Genomic_DNA"/>
</dbReference>
<comment type="caution">
    <text evidence="11">The sequence shown here is derived from an EMBL/GenBank/DDBJ whole genome shotgun (WGS) entry which is preliminary data.</text>
</comment>
<evidence type="ECO:0000256" key="3">
    <source>
        <dbReference type="ARBA" id="ARBA00004963"/>
    </source>
</evidence>
<dbReference type="Pfam" id="PF00753">
    <property type="entry name" value="Lactamase_B"/>
    <property type="match status" value="1"/>
</dbReference>
<feature type="domain" description="Metallo-beta-lactamase" evidence="10">
    <location>
        <begin position="21"/>
        <end position="184"/>
    </location>
</feature>
<dbReference type="EC" id="3.1.2.6" evidence="5"/>
<gene>
    <name evidence="11" type="ORF">BgAZ_401690</name>
</gene>
<keyword evidence="12" id="KW-1185">Reference proteome</keyword>
<dbReference type="InterPro" id="IPR035680">
    <property type="entry name" value="Clx_II_MBL"/>
</dbReference>
<evidence type="ECO:0000256" key="6">
    <source>
        <dbReference type="ARBA" id="ARBA00022723"/>
    </source>
</evidence>
<evidence type="ECO:0000256" key="2">
    <source>
        <dbReference type="ARBA" id="ARBA00001947"/>
    </source>
</evidence>
<dbReference type="GO" id="GO:0046872">
    <property type="term" value="F:metal ion binding"/>
    <property type="evidence" value="ECO:0007669"/>
    <property type="project" value="UniProtKB-KW"/>
</dbReference>
<dbReference type="SUPFAM" id="SSF56281">
    <property type="entry name" value="Metallo-hydrolase/oxidoreductase"/>
    <property type="match status" value="1"/>
</dbReference>
<dbReference type="InterPro" id="IPR001279">
    <property type="entry name" value="Metallo-B-lactamas"/>
</dbReference>
<dbReference type="InterPro" id="IPR036866">
    <property type="entry name" value="RibonucZ/Hydroxyglut_hydro"/>
</dbReference>
<protein>
    <recommendedName>
        <fullName evidence="5">hydroxyacylglutathione hydrolase</fullName>
        <ecNumber evidence="5">3.1.2.6</ecNumber>
    </recommendedName>
    <alternativeName>
        <fullName evidence="9">Glyoxalase II</fullName>
    </alternativeName>
</protein>
<dbReference type="Proteomes" id="UP001230268">
    <property type="component" value="Unassembled WGS sequence"/>
</dbReference>
<dbReference type="NCBIfam" id="TIGR03413">
    <property type="entry name" value="GSH_gloB"/>
    <property type="match status" value="1"/>
</dbReference>
<evidence type="ECO:0000313" key="11">
    <source>
        <dbReference type="EMBL" id="KAK1442139.1"/>
    </source>
</evidence>
<comment type="cofactor">
    <cofactor evidence="2">
        <name>Zn(2+)</name>
        <dbReference type="ChEBI" id="CHEBI:29105"/>
    </cofactor>
</comment>
<dbReference type="GO" id="GO:0004416">
    <property type="term" value="F:hydroxyacylglutathione hydrolase activity"/>
    <property type="evidence" value="ECO:0007669"/>
    <property type="project" value="UniProtKB-EC"/>
</dbReference>
<evidence type="ECO:0000256" key="5">
    <source>
        <dbReference type="ARBA" id="ARBA00011917"/>
    </source>
</evidence>
<reference evidence="11" key="1">
    <citation type="submission" date="2023-08" db="EMBL/GenBank/DDBJ databases">
        <title>Draft sequence of the Babesia gibsoni genome.</title>
        <authorList>
            <person name="Yamagishi J.Y."/>
            <person name="Xuan X.X."/>
        </authorList>
    </citation>
    <scope>NUCLEOTIDE SEQUENCE</scope>
    <source>
        <strain evidence="11">Azabu</strain>
    </source>
</reference>
<evidence type="ECO:0000256" key="1">
    <source>
        <dbReference type="ARBA" id="ARBA00001623"/>
    </source>
</evidence>
<comment type="catalytic activity">
    <reaction evidence="1">
        <text>an S-(2-hydroxyacyl)glutathione + H2O = a 2-hydroxy carboxylate + glutathione + H(+)</text>
        <dbReference type="Rhea" id="RHEA:21864"/>
        <dbReference type="ChEBI" id="CHEBI:15377"/>
        <dbReference type="ChEBI" id="CHEBI:15378"/>
        <dbReference type="ChEBI" id="CHEBI:57925"/>
        <dbReference type="ChEBI" id="CHEBI:58896"/>
        <dbReference type="ChEBI" id="CHEBI:71261"/>
        <dbReference type="EC" id="3.1.2.6"/>
    </reaction>
</comment>
<sequence>MFTHIIKNPCAEVEVVPVLSDNFSYILVEPYTKQALCVDPAEPEKVLVAAGKMGVALSAVFCTHKHYDHSGGNVAIKRLVPDIKVYGSSYESVPGVTDALIDEEVVNFGGLEIKCIKAACHTIGHMLYYVTDPKKPEAQPILFTGDTVFIGGCGRFFEGSASMMLDIVRKVKGLRKDTLLYCGHEYTVKNLEFAKTVDKGEAVAKKLDWAREVAKVGVPTVPSLLEEELCYNPFLRPDALMEAVGEKTEEATLATLRKKKDHF</sequence>
<keyword evidence="7 11" id="KW-0378">Hydrolase</keyword>
<accession>A0AAD8LH79</accession>
<organism evidence="11 12">
    <name type="scientific">Babesia gibsoni</name>
    <dbReference type="NCBI Taxonomy" id="33632"/>
    <lineage>
        <taxon>Eukaryota</taxon>
        <taxon>Sar</taxon>
        <taxon>Alveolata</taxon>
        <taxon>Apicomplexa</taxon>
        <taxon>Aconoidasida</taxon>
        <taxon>Piroplasmida</taxon>
        <taxon>Babesiidae</taxon>
        <taxon>Babesia</taxon>
    </lineage>
</organism>
<keyword evidence="8" id="KW-0862">Zinc</keyword>
<evidence type="ECO:0000259" key="10">
    <source>
        <dbReference type="SMART" id="SM00849"/>
    </source>
</evidence>